<comment type="caution">
    <text evidence="2">The sequence shown here is derived from an EMBL/GenBank/DDBJ whole genome shotgun (WGS) entry which is preliminary data.</text>
</comment>
<protein>
    <submittedName>
        <fullName evidence="2">NAD(P)H-dependent oxidoreductase</fullName>
        <ecNumber evidence="2">1.-.-.-</ecNumber>
    </submittedName>
</protein>
<dbReference type="EMBL" id="JAWIIV010000001">
    <property type="protein sequence ID" value="MEC4717545.1"/>
    <property type="molecule type" value="Genomic_DNA"/>
</dbReference>
<evidence type="ECO:0000313" key="2">
    <source>
        <dbReference type="EMBL" id="MEC4717545.1"/>
    </source>
</evidence>
<name>A0ABU6J1Q5_9BURK</name>
<keyword evidence="2" id="KW-0560">Oxidoreductase</keyword>
<dbReference type="InterPro" id="IPR005025">
    <property type="entry name" value="FMN_Rdtase-like_dom"/>
</dbReference>
<dbReference type="GO" id="GO:0016491">
    <property type="term" value="F:oxidoreductase activity"/>
    <property type="evidence" value="ECO:0007669"/>
    <property type="project" value="UniProtKB-KW"/>
</dbReference>
<gene>
    <name evidence="2" type="ORF">RY831_00110</name>
</gene>
<dbReference type="Pfam" id="PF03358">
    <property type="entry name" value="FMN_red"/>
    <property type="match status" value="1"/>
</dbReference>
<sequence>MAIIYGSAREGRLCDRLVEWVRGQMADQSMFDIELIDPRAMAPGWNAPGSREDGLSRLKMLIGEADAFVVVTPEYNHGYPAPLKEIIDAAYQEWNAKVVGFVSYGGTSGGIRAVEQLRQVFAELHVATVRDGVSVANVWDRIGADGKLVPTESIENALSRMMKQLAWWAYALRDARTATPYREIVQ</sequence>
<proteinExistence type="predicted"/>
<dbReference type="InterPro" id="IPR050712">
    <property type="entry name" value="NAD(P)H-dep_reductase"/>
</dbReference>
<dbReference type="Gene3D" id="3.40.50.360">
    <property type="match status" value="1"/>
</dbReference>
<accession>A0ABU6J1Q5</accession>
<dbReference type="EC" id="1.-.-.-" evidence="2"/>
<keyword evidence="3" id="KW-1185">Reference proteome</keyword>
<feature type="domain" description="NADPH-dependent FMN reductase-like" evidence="1">
    <location>
        <begin position="2"/>
        <end position="139"/>
    </location>
</feature>
<reference evidence="2 3" key="1">
    <citation type="submission" date="2023-10" db="EMBL/GenBank/DDBJ databases">
        <title>Noviherbaspirillum sp. CPCC 100848 genome assembly.</title>
        <authorList>
            <person name="Li X.Y."/>
            <person name="Fang X.M."/>
        </authorList>
    </citation>
    <scope>NUCLEOTIDE SEQUENCE [LARGE SCALE GENOMIC DNA]</scope>
    <source>
        <strain evidence="2 3">CPCC 100848</strain>
    </source>
</reference>
<evidence type="ECO:0000313" key="3">
    <source>
        <dbReference type="Proteomes" id="UP001352263"/>
    </source>
</evidence>
<dbReference type="SUPFAM" id="SSF52218">
    <property type="entry name" value="Flavoproteins"/>
    <property type="match status" value="1"/>
</dbReference>
<evidence type="ECO:0000259" key="1">
    <source>
        <dbReference type="Pfam" id="PF03358"/>
    </source>
</evidence>
<dbReference type="Proteomes" id="UP001352263">
    <property type="component" value="Unassembled WGS sequence"/>
</dbReference>
<dbReference type="PANTHER" id="PTHR30543">
    <property type="entry name" value="CHROMATE REDUCTASE"/>
    <property type="match status" value="1"/>
</dbReference>
<dbReference type="PANTHER" id="PTHR30543:SF21">
    <property type="entry name" value="NAD(P)H-DEPENDENT FMN REDUCTASE LOT6"/>
    <property type="match status" value="1"/>
</dbReference>
<organism evidence="2 3">
    <name type="scientific">Noviherbaspirillum album</name>
    <dbReference type="NCBI Taxonomy" id="3080276"/>
    <lineage>
        <taxon>Bacteria</taxon>
        <taxon>Pseudomonadati</taxon>
        <taxon>Pseudomonadota</taxon>
        <taxon>Betaproteobacteria</taxon>
        <taxon>Burkholderiales</taxon>
        <taxon>Oxalobacteraceae</taxon>
        <taxon>Noviherbaspirillum</taxon>
    </lineage>
</organism>
<dbReference type="InterPro" id="IPR029039">
    <property type="entry name" value="Flavoprotein-like_sf"/>
</dbReference>